<protein>
    <submittedName>
        <fullName evidence="1 3">Uncharacterized protein</fullName>
    </submittedName>
</protein>
<keyword evidence="2" id="KW-1185">Reference proteome</keyword>
<proteinExistence type="predicted"/>
<gene>
    <name evidence="1" type="ORF">TCNE_LOCUS5281</name>
</gene>
<accession>A0A183U9W2</accession>
<dbReference type="AlphaFoldDB" id="A0A183U9W2"/>
<dbReference type="EMBL" id="UYWY01012550">
    <property type="protein sequence ID" value="VDM34800.1"/>
    <property type="molecule type" value="Genomic_DNA"/>
</dbReference>
<reference evidence="3" key="1">
    <citation type="submission" date="2016-06" db="UniProtKB">
        <authorList>
            <consortium name="WormBaseParasite"/>
        </authorList>
    </citation>
    <scope>IDENTIFICATION</scope>
</reference>
<name>A0A183U9W2_TOXCA</name>
<evidence type="ECO:0000313" key="3">
    <source>
        <dbReference type="WBParaSite" id="TCNE_0000528201-mRNA-1"/>
    </source>
</evidence>
<organism evidence="2 3">
    <name type="scientific">Toxocara canis</name>
    <name type="common">Canine roundworm</name>
    <dbReference type="NCBI Taxonomy" id="6265"/>
    <lineage>
        <taxon>Eukaryota</taxon>
        <taxon>Metazoa</taxon>
        <taxon>Ecdysozoa</taxon>
        <taxon>Nematoda</taxon>
        <taxon>Chromadorea</taxon>
        <taxon>Rhabditida</taxon>
        <taxon>Spirurina</taxon>
        <taxon>Ascaridomorpha</taxon>
        <taxon>Ascaridoidea</taxon>
        <taxon>Toxocaridae</taxon>
        <taxon>Toxocara</taxon>
    </lineage>
</organism>
<sequence length="79" mass="9097">MIAGDMAGVKRSRGAEDCSQWYGPKFMGLWKRYEAAAAWMDIHRQAVHAARAAESDIRSACCLWFIFWSCMCEFMLLVR</sequence>
<evidence type="ECO:0000313" key="1">
    <source>
        <dbReference type="EMBL" id="VDM34800.1"/>
    </source>
</evidence>
<evidence type="ECO:0000313" key="2">
    <source>
        <dbReference type="Proteomes" id="UP000050794"/>
    </source>
</evidence>
<dbReference type="Proteomes" id="UP000050794">
    <property type="component" value="Unassembled WGS sequence"/>
</dbReference>
<dbReference type="WBParaSite" id="TCNE_0000528201-mRNA-1">
    <property type="protein sequence ID" value="TCNE_0000528201-mRNA-1"/>
    <property type="gene ID" value="TCNE_0000528201"/>
</dbReference>
<reference evidence="1 2" key="2">
    <citation type="submission" date="2018-11" db="EMBL/GenBank/DDBJ databases">
        <authorList>
            <consortium name="Pathogen Informatics"/>
        </authorList>
    </citation>
    <scope>NUCLEOTIDE SEQUENCE [LARGE SCALE GENOMIC DNA]</scope>
</reference>